<protein>
    <recommendedName>
        <fullName evidence="4">Ubiquitin-like domain-containing protein</fullName>
    </recommendedName>
</protein>
<evidence type="ECO:0000256" key="3">
    <source>
        <dbReference type="SAM" id="MobiDB-lite"/>
    </source>
</evidence>
<dbReference type="InterPro" id="IPR019954">
    <property type="entry name" value="Ubiquitin_CS"/>
</dbReference>
<dbReference type="InterPro" id="IPR029071">
    <property type="entry name" value="Ubiquitin-like_domsf"/>
</dbReference>
<dbReference type="GO" id="GO:0005634">
    <property type="term" value="C:nucleus"/>
    <property type="evidence" value="ECO:0007669"/>
    <property type="project" value="UniProtKB-SubCell"/>
</dbReference>
<name>F0ZBN4_DICPU</name>
<feature type="compositionally biased region" description="Polar residues" evidence="3">
    <location>
        <begin position="134"/>
        <end position="143"/>
    </location>
</feature>
<dbReference type="STRING" id="5786.F0ZBN4"/>
<dbReference type="PRINTS" id="PR00348">
    <property type="entry name" value="UBIQUITIN"/>
</dbReference>
<dbReference type="SMART" id="SM00213">
    <property type="entry name" value="UBQ"/>
    <property type="match status" value="1"/>
</dbReference>
<gene>
    <name evidence="5" type="ORF">DICPUDRAFT_53205</name>
</gene>
<feature type="region of interest" description="Disordered" evidence="3">
    <location>
        <begin position="70"/>
        <end position="108"/>
    </location>
</feature>
<dbReference type="KEGG" id="dpp:DICPUDRAFT_53205"/>
<evidence type="ECO:0000313" key="5">
    <source>
        <dbReference type="EMBL" id="EGC38624.1"/>
    </source>
</evidence>
<dbReference type="OMA" id="EWMETIE"/>
<dbReference type="PANTHER" id="PTHR15204">
    <property type="entry name" value="LARGE PROLINE-RICH PROTEIN BAG6"/>
    <property type="match status" value="1"/>
</dbReference>
<accession>F0ZBN4</accession>
<dbReference type="PANTHER" id="PTHR15204:SF0">
    <property type="entry name" value="LARGE PROLINE-RICH PROTEIN BAG6"/>
    <property type="match status" value="1"/>
</dbReference>
<feature type="region of interest" description="Disordered" evidence="3">
    <location>
        <begin position="133"/>
        <end position="166"/>
    </location>
</feature>
<dbReference type="AlphaFoldDB" id="F0ZBN4"/>
<comment type="subcellular location">
    <subcellularLocation>
        <location evidence="1">Nucleus</location>
    </subcellularLocation>
</comment>
<dbReference type="SUPFAM" id="SSF54236">
    <property type="entry name" value="Ubiquitin-like"/>
    <property type="match status" value="1"/>
</dbReference>
<proteinExistence type="predicted"/>
<dbReference type="GO" id="GO:0036503">
    <property type="term" value="P:ERAD pathway"/>
    <property type="evidence" value="ECO:0000318"/>
    <property type="project" value="GO_Central"/>
</dbReference>
<dbReference type="OrthoDB" id="20147at2759"/>
<feature type="region of interest" description="Disordered" evidence="3">
    <location>
        <begin position="649"/>
        <end position="754"/>
    </location>
</feature>
<dbReference type="InterPro" id="IPR019956">
    <property type="entry name" value="Ubiquitin_dom"/>
</dbReference>
<feature type="compositionally biased region" description="Low complexity" evidence="3">
    <location>
        <begin position="84"/>
        <end position="102"/>
    </location>
</feature>
<dbReference type="VEuPathDB" id="AmoebaDB:DICPUDRAFT_53205"/>
<feature type="compositionally biased region" description="Low complexity" evidence="3">
    <location>
        <begin position="734"/>
        <end position="751"/>
    </location>
</feature>
<dbReference type="GO" id="GO:0071818">
    <property type="term" value="C:BAT3 complex"/>
    <property type="evidence" value="ECO:0000318"/>
    <property type="project" value="GO_Central"/>
</dbReference>
<dbReference type="FunFam" id="3.10.20.90:FF:000447">
    <property type="entry name" value="Large proline-rich protein bag6-A"/>
    <property type="match status" value="1"/>
</dbReference>
<dbReference type="GO" id="GO:0031593">
    <property type="term" value="F:polyubiquitin modification-dependent protein binding"/>
    <property type="evidence" value="ECO:0000318"/>
    <property type="project" value="GO_Central"/>
</dbReference>
<dbReference type="InterPro" id="IPR000626">
    <property type="entry name" value="Ubiquitin-like_dom"/>
</dbReference>
<dbReference type="eggNOG" id="KOG4248">
    <property type="taxonomic scope" value="Eukaryota"/>
</dbReference>
<organism evidence="5 6">
    <name type="scientific">Dictyostelium purpureum</name>
    <name type="common">Slime mold</name>
    <dbReference type="NCBI Taxonomy" id="5786"/>
    <lineage>
        <taxon>Eukaryota</taxon>
        <taxon>Amoebozoa</taxon>
        <taxon>Evosea</taxon>
        <taxon>Eumycetozoa</taxon>
        <taxon>Dictyostelia</taxon>
        <taxon>Dictyosteliales</taxon>
        <taxon>Dictyosteliaceae</taxon>
        <taxon>Dictyostelium</taxon>
    </lineage>
</organism>
<dbReference type="GO" id="GO:0051787">
    <property type="term" value="F:misfolded protein binding"/>
    <property type="evidence" value="ECO:0000318"/>
    <property type="project" value="GO_Central"/>
</dbReference>
<dbReference type="Proteomes" id="UP000001064">
    <property type="component" value="Unassembled WGS sequence"/>
</dbReference>
<dbReference type="EMBL" id="GL870972">
    <property type="protein sequence ID" value="EGC38624.1"/>
    <property type="molecule type" value="Genomic_DNA"/>
</dbReference>
<dbReference type="RefSeq" id="XP_003284817.1">
    <property type="nucleotide sequence ID" value="XM_003284769.1"/>
</dbReference>
<feature type="region of interest" description="Disordered" evidence="3">
    <location>
        <begin position="293"/>
        <end position="385"/>
    </location>
</feature>
<evidence type="ECO:0000256" key="1">
    <source>
        <dbReference type="ARBA" id="ARBA00004123"/>
    </source>
</evidence>
<keyword evidence="2" id="KW-0539">Nucleus</keyword>
<dbReference type="FunCoup" id="F0ZBN4">
    <property type="interactions" value="467"/>
</dbReference>
<dbReference type="PROSITE" id="PS50053">
    <property type="entry name" value="UBIQUITIN_2"/>
    <property type="match status" value="1"/>
</dbReference>
<evidence type="ECO:0000313" key="6">
    <source>
        <dbReference type="Proteomes" id="UP000001064"/>
    </source>
</evidence>
<evidence type="ECO:0000259" key="4">
    <source>
        <dbReference type="PROSITE" id="PS50053"/>
    </source>
</evidence>
<dbReference type="Gene3D" id="3.10.20.90">
    <property type="entry name" value="Phosphatidylinositol 3-kinase Catalytic Subunit, Chain A, domain 1"/>
    <property type="match status" value="1"/>
</dbReference>
<sequence length="794" mass="86747">MKINIKKLDGSVYNLEVTPETTIPELKQLIQDASSVPIPLQRVIYKGKYLRDEKDLQFYKIEDGVTLHLAERPPESTNPPPPSTSTTSTTSTSSSSSSSSTNRIPRNDLLNSVMRSIVPSQVPFDTQLRDAIANVNNPSNTLVTGPVPPDRDGHPYDPQQQPSHERLSDYFDLTLTEINRLVERMNHLNEQLRNNNNITDPAQRVQLQAEATAVGLSLSRLSNATGLLSQCTNAFRTTDQPNGTHFVPSISQITLNLGPNGITPVSSSTITTPADLLSLQTSGALHPVPGIPGTFISLDSEPLRSRPGTTANSQRNPSSTTTSPTTTTTTAPSTTTTSTSPSDTTSTTTSTNANTNPNVFTNVFVNTNTNTNSNPNPNPNAGPSVNVDVNGAPVLGEDINNVISQTLNGLFSSLGQQPNNNPLGGILNSVLSNIPGGSNENHLSDIFSNISQMFQSQNNNNNNNYISRGTSPLLILFINMPHLLNGFQLISNGGDAAVRQGHRLIRQILVQELLSGNSSTDNIDRMVESYTENIRYQVAETTLPEDLSRHVINQNYPDIVARLARKYLKRFLLIFINRNTDGTLQNEISSFSSDFVKELIESLSECFDNGSQGAFDLIDTFVYQKIISESPALIEFSTMTSQYLRDVYQSNNSSSPSTTTTQTQTQTQPTSNNFSTTTTTTGRQSSNSGSIIPPEWMETIEIDQARQSSGTTRTPSSTYLKGKTPKVKKENDSNNNNNTTTTTTTTTTATTSAPFRQILERSVDGTQIDSEELLKTEEAKNLSQMYQNIFFKNE</sequence>
<feature type="compositionally biased region" description="Polar residues" evidence="3">
    <location>
        <begin position="705"/>
        <end position="719"/>
    </location>
</feature>
<feature type="compositionally biased region" description="Low complexity" evidence="3">
    <location>
        <begin position="649"/>
        <end position="690"/>
    </location>
</feature>
<dbReference type="Pfam" id="PF00240">
    <property type="entry name" value="ubiquitin"/>
    <property type="match status" value="1"/>
</dbReference>
<reference evidence="6" key="1">
    <citation type="journal article" date="2011" name="Genome Biol.">
        <title>Comparative genomics of the social amoebae Dictyostelium discoideum and Dictyostelium purpureum.</title>
        <authorList>
            <consortium name="US DOE Joint Genome Institute (JGI-PGF)"/>
            <person name="Sucgang R."/>
            <person name="Kuo A."/>
            <person name="Tian X."/>
            <person name="Salerno W."/>
            <person name="Parikh A."/>
            <person name="Feasley C.L."/>
            <person name="Dalin E."/>
            <person name="Tu H."/>
            <person name="Huang E."/>
            <person name="Barry K."/>
            <person name="Lindquist E."/>
            <person name="Shapiro H."/>
            <person name="Bruce D."/>
            <person name="Schmutz J."/>
            <person name="Salamov A."/>
            <person name="Fey P."/>
            <person name="Gaudet P."/>
            <person name="Anjard C."/>
            <person name="Babu M.M."/>
            <person name="Basu S."/>
            <person name="Bushmanova Y."/>
            <person name="van der Wel H."/>
            <person name="Katoh-Kurasawa M."/>
            <person name="Dinh C."/>
            <person name="Coutinho P.M."/>
            <person name="Saito T."/>
            <person name="Elias M."/>
            <person name="Schaap P."/>
            <person name="Kay R.R."/>
            <person name="Henrissat B."/>
            <person name="Eichinger L."/>
            <person name="Rivero F."/>
            <person name="Putnam N.H."/>
            <person name="West C.M."/>
            <person name="Loomis W.F."/>
            <person name="Chisholm R.L."/>
            <person name="Shaulsky G."/>
            <person name="Strassmann J.E."/>
            <person name="Queller D.C."/>
            <person name="Kuspa A."/>
            <person name="Grigoriev I.V."/>
        </authorList>
    </citation>
    <scope>NUCLEOTIDE SEQUENCE [LARGE SCALE GENOMIC DNA]</scope>
    <source>
        <strain evidence="6">QSDP1</strain>
    </source>
</reference>
<dbReference type="PROSITE" id="PS00299">
    <property type="entry name" value="UBIQUITIN_1"/>
    <property type="match status" value="1"/>
</dbReference>
<dbReference type="GeneID" id="10506877"/>
<dbReference type="InParanoid" id="F0ZBN4"/>
<keyword evidence="6" id="KW-1185">Reference proteome</keyword>
<feature type="compositionally biased region" description="Low complexity" evidence="3">
    <location>
        <begin position="316"/>
        <end position="385"/>
    </location>
</feature>
<feature type="domain" description="Ubiquitin-like" evidence="4">
    <location>
        <begin position="1"/>
        <end position="76"/>
    </location>
</feature>
<evidence type="ECO:0000256" key="2">
    <source>
        <dbReference type="ARBA" id="ARBA00023242"/>
    </source>
</evidence>